<evidence type="ECO:0000313" key="2">
    <source>
        <dbReference type="EMBL" id="KAJ5094260.1"/>
    </source>
</evidence>
<dbReference type="EMBL" id="JAPQKH010000006">
    <property type="protein sequence ID" value="KAJ5094260.1"/>
    <property type="molecule type" value="Genomic_DNA"/>
</dbReference>
<proteinExistence type="predicted"/>
<reference evidence="2" key="1">
    <citation type="submission" date="2022-11" db="EMBL/GenBank/DDBJ databases">
        <authorList>
            <person name="Petersen C."/>
        </authorList>
    </citation>
    <scope>NUCLEOTIDE SEQUENCE</scope>
    <source>
        <strain evidence="2">IBT 30069</strain>
    </source>
</reference>
<gene>
    <name evidence="2" type="ORF">N7456_010121</name>
</gene>
<feature type="region of interest" description="Disordered" evidence="1">
    <location>
        <begin position="58"/>
        <end position="87"/>
    </location>
</feature>
<accession>A0A9W9K666</accession>
<protein>
    <submittedName>
        <fullName evidence="2">Uncharacterized protein</fullName>
    </submittedName>
</protein>
<dbReference type="AlphaFoldDB" id="A0A9W9K666"/>
<dbReference type="Proteomes" id="UP001149165">
    <property type="component" value="Unassembled WGS sequence"/>
</dbReference>
<sequence length="87" mass="9554">MAEAEWGMDKPGYAEGRKGKKSFHMMIVYGSNCTGGKWASEVVQIRVDRCALSRPCPGSRMETGQPWGGESSRPKFLRGTAIGDSWV</sequence>
<name>A0A9W9K666_9EURO</name>
<comment type="caution">
    <text evidence="2">The sequence shown here is derived from an EMBL/GenBank/DDBJ whole genome shotgun (WGS) entry which is preliminary data.</text>
</comment>
<organism evidence="2 3">
    <name type="scientific">Penicillium angulare</name>
    <dbReference type="NCBI Taxonomy" id="116970"/>
    <lineage>
        <taxon>Eukaryota</taxon>
        <taxon>Fungi</taxon>
        <taxon>Dikarya</taxon>
        <taxon>Ascomycota</taxon>
        <taxon>Pezizomycotina</taxon>
        <taxon>Eurotiomycetes</taxon>
        <taxon>Eurotiomycetidae</taxon>
        <taxon>Eurotiales</taxon>
        <taxon>Aspergillaceae</taxon>
        <taxon>Penicillium</taxon>
    </lineage>
</organism>
<reference evidence="2" key="2">
    <citation type="journal article" date="2023" name="IMA Fungus">
        <title>Comparative genomic study of the Penicillium genus elucidates a diverse pangenome and 15 lateral gene transfer events.</title>
        <authorList>
            <person name="Petersen C."/>
            <person name="Sorensen T."/>
            <person name="Nielsen M.R."/>
            <person name="Sondergaard T.E."/>
            <person name="Sorensen J.L."/>
            <person name="Fitzpatrick D.A."/>
            <person name="Frisvad J.C."/>
            <person name="Nielsen K.L."/>
        </authorList>
    </citation>
    <scope>NUCLEOTIDE SEQUENCE</scope>
    <source>
        <strain evidence="2">IBT 30069</strain>
    </source>
</reference>
<keyword evidence="3" id="KW-1185">Reference proteome</keyword>
<evidence type="ECO:0000313" key="3">
    <source>
        <dbReference type="Proteomes" id="UP001149165"/>
    </source>
</evidence>
<evidence type="ECO:0000256" key="1">
    <source>
        <dbReference type="SAM" id="MobiDB-lite"/>
    </source>
</evidence>
<dbReference type="OrthoDB" id="10290589at2759"/>